<feature type="non-terminal residue" evidence="1">
    <location>
        <position position="145"/>
    </location>
</feature>
<name>A0A5C2SAI0_9APHY</name>
<gene>
    <name evidence="1" type="ORF">L227DRAFT_502172</name>
</gene>
<proteinExistence type="predicted"/>
<keyword evidence="2" id="KW-1185">Reference proteome</keyword>
<evidence type="ECO:0000313" key="2">
    <source>
        <dbReference type="Proteomes" id="UP000313359"/>
    </source>
</evidence>
<sequence length="145" mass="16966">MSRASPSTHRRQSSSSVTYPPRCQCLVDSRTRCNARTVPRRQVCDAHLAAYEKSYRDYKDAADETITLRVQLKRGDVHSLDLVEVDARIIDVRAYIDALEKELALRKEHDWTFVGEPDEGHQERLRKIEQRLAHNREIIHMLRSR</sequence>
<dbReference type="AlphaFoldDB" id="A0A5C2SAI0"/>
<dbReference type="EMBL" id="ML122266">
    <property type="protein sequence ID" value="RPD60268.1"/>
    <property type="molecule type" value="Genomic_DNA"/>
</dbReference>
<dbReference type="OrthoDB" id="2756263at2759"/>
<reference evidence="1" key="1">
    <citation type="journal article" date="2018" name="Genome Biol. Evol.">
        <title>Genomics and development of Lentinus tigrinus, a white-rot wood-decaying mushroom with dimorphic fruiting bodies.</title>
        <authorList>
            <person name="Wu B."/>
            <person name="Xu Z."/>
            <person name="Knudson A."/>
            <person name="Carlson A."/>
            <person name="Chen N."/>
            <person name="Kovaka S."/>
            <person name="LaButti K."/>
            <person name="Lipzen A."/>
            <person name="Pennachio C."/>
            <person name="Riley R."/>
            <person name="Schakwitz W."/>
            <person name="Umezawa K."/>
            <person name="Ohm R.A."/>
            <person name="Grigoriev I.V."/>
            <person name="Nagy L.G."/>
            <person name="Gibbons J."/>
            <person name="Hibbett D."/>
        </authorList>
    </citation>
    <scope>NUCLEOTIDE SEQUENCE [LARGE SCALE GENOMIC DNA]</scope>
    <source>
        <strain evidence="1">ALCF2SS1-6</strain>
    </source>
</reference>
<protein>
    <submittedName>
        <fullName evidence="1">Uncharacterized protein</fullName>
    </submittedName>
</protein>
<evidence type="ECO:0000313" key="1">
    <source>
        <dbReference type="EMBL" id="RPD60268.1"/>
    </source>
</evidence>
<dbReference type="Proteomes" id="UP000313359">
    <property type="component" value="Unassembled WGS sequence"/>
</dbReference>
<organism evidence="1 2">
    <name type="scientific">Lentinus tigrinus ALCF2SS1-6</name>
    <dbReference type="NCBI Taxonomy" id="1328759"/>
    <lineage>
        <taxon>Eukaryota</taxon>
        <taxon>Fungi</taxon>
        <taxon>Dikarya</taxon>
        <taxon>Basidiomycota</taxon>
        <taxon>Agaricomycotina</taxon>
        <taxon>Agaricomycetes</taxon>
        <taxon>Polyporales</taxon>
        <taxon>Polyporaceae</taxon>
        <taxon>Lentinus</taxon>
    </lineage>
</organism>
<accession>A0A5C2SAI0</accession>